<evidence type="ECO:0000256" key="3">
    <source>
        <dbReference type="ARBA" id="ARBA00012438"/>
    </source>
</evidence>
<evidence type="ECO:0000256" key="9">
    <source>
        <dbReference type="ARBA" id="ARBA00023012"/>
    </source>
</evidence>
<dbReference type="InterPro" id="IPR003594">
    <property type="entry name" value="HATPase_dom"/>
</dbReference>
<dbReference type="SUPFAM" id="SSF55874">
    <property type="entry name" value="ATPase domain of HSP90 chaperone/DNA topoisomerase II/histidine kinase"/>
    <property type="match status" value="1"/>
</dbReference>
<evidence type="ECO:0000259" key="13">
    <source>
        <dbReference type="PROSITE" id="PS50885"/>
    </source>
</evidence>
<dbReference type="Pfam" id="PF00512">
    <property type="entry name" value="HisKA"/>
    <property type="match status" value="1"/>
</dbReference>
<evidence type="ECO:0000256" key="4">
    <source>
        <dbReference type="ARBA" id="ARBA00022553"/>
    </source>
</evidence>
<dbReference type="Pfam" id="PF02518">
    <property type="entry name" value="HATPase_c"/>
    <property type="match status" value="1"/>
</dbReference>
<evidence type="ECO:0000256" key="2">
    <source>
        <dbReference type="ARBA" id="ARBA00004429"/>
    </source>
</evidence>
<dbReference type="PROSITE" id="PS50885">
    <property type="entry name" value="HAMP"/>
    <property type="match status" value="1"/>
</dbReference>
<dbReference type="Proteomes" id="UP000261948">
    <property type="component" value="Unassembled WGS sequence"/>
</dbReference>
<dbReference type="SMART" id="SM00388">
    <property type="entry name" value="HisKA"/>
    <property type="match status" value="1"/>
</dbReference>
<dbReference type="AlphaFoldDB" id="A0A373F7P8"/>
<keyword evidence="10 11" id="KW-0472">Membrane</keyword>
<evidence type="ECO:0000313" key="14">
    <source>
        <dbReference type="EMBL" id="RGE39479.1"/>
    </source>
</evidence>
<dbReference type="InterPro" id="IPR050428">
    <property type="entry name" value="TCS_sensor_his_kinase"/>
</dbReference>
<name>A0A373F7P8_COMTE</name>
<evidence type="ECO:0000256" key="8">
    <source>
        <dbReference type="ARBA" id="ARBA00022989"/>
    </source>
</evidence>
<dbReference type="PRINTS" id="PR00344">
    <property type="entry name" value="BCTRLSENSOR"/>
</dbReference>
<dbReference type="SMART" id="SM00387">
    <property type="entry name" value="HATPase_c"/>
    <property type="match status" value="1"/>
</dbReference>
<dbReference type="Gene3D" id="1.10.287.130">
    <property type="match status" value="1"/>
</dbReference>
<organism evidence="14 15">
    <name type="scientific">Comamonas testosteroni</name>
    <name type="common">Pseudomonas testosteroni</name>
    <dbReference type="NCBI Taxonomy" id="285"/>
    <lineage>
        <taxon>Bacteria</taxon>
        <taxon>Pseudomonadati</taxon>
        <taxon>Pseudomonadota</taxon>
        <taxon>Betaproteobacteria</taxon>
        <taxon>Burkholderiales</taxon>
        <taxon>Comamonadaceae</taxon>
        <taxon>Comamonas</taxon>
    </lineage>
</organism>
<feature type="domain" description="HAMP" evidence="13">
    <location>
        <begin position="184"/>
        <end position="236"/>
    </location>
</feature>
<evidence type="ECO:0000256" key="1">
    <source>
        <dbReference type="ARBA" id="ARBA00000085"/>
    </source>
</evidence>
<feature type="domain" description="Histidine kinase" evidence="12">
    <location>
        <begin position="244"/>
        <end position="459"/>
    </location>
</feature>
<dbReference type="OrthoDB" id="9804645at2"/>
<keyword evidence="6 11" id="KW-0812">Transmembrane</keyword>
<evidence type="ECO:0000256" key="6">
    <source>
        <dbReference type="ARBA" id="ARBA00022692"/>
    </source>
</evidence>
<keyword evidence="4" id="KW-0597">Phosphoprotein</keyword>
<evidence type="ECO:0000256" key="11">
    <source>
        <dbReference type="SAM" id="Phobius"/>
    </source>
</evidence>
<dbReference type="CDD" id="cd00082">
    <property type="entry name" value="HisKA"/>
    <property type="match status" value="1"/>
</dbReference>
<dbReference type="PANTHER" id="PTHR45436">
    <property type="entry name" value="SENSOR HISTIDINE KINASE YKOH"/>
    <property type="match status" value="1"/>
</dbReference>
<dbReference type="EC" id="2.7.13.3" evidence="3"/>
<dbReference type="Gene3D" id="3.30.565.10">
    <property type="entry name" value="Histidine kinase-like ATPase, C-terminal domain"/>
    <property type="match status" value="1"/>
</dbReference>
<accession>A0A373F7P8</accession>
<dbReference type="InterPro" id="IPR003661">
    <property type="entry name" value="HisK_dim/P_dom"/>
</dbReference>
<proteinExistence type="predicted"/>
<dbReference type="Pfam" id="PF00672">
    <property type="entry name" value="HAMP"/>
    <property type="match status" value="1"/>
</dbReference>
<dbReference type="InterPro" id="IPR036097">
    <property type="entry name" value="HisK_dim/P_sf"/>
</dbReference>
<reference evidence="14 15" key="1">
    <citation type="submission" date="2018-08" db="EMBL/GenBank/DDBJ databases">
        <title>Comamonas testosteroni strain SWCO2.</title>
        <authorList>
            <person name="Jiang N."/>
            <person name="Zhang X.Z."/>
        </authorList>
    </citation>
    <scope>NUCLEOTIDE SEQUENCE [LARGE SCALE GENOMIC DNA]</scope>
    <source>
        <strain evidence="14 15">SWCO2</strain>
    </source>
</reference>
<keyword evidence="9" id="KW-0902">Two-component regulatory system</keyword>
<dbReference type="SUPFAM" id="SSF158472">
    <property type="entry name" value="HAMP domain-like"/>
    <property type="match status" value="1"/>
</dbReference>
<feature type="transmembrane region" description="Helical" evidence="11">
    <location>
        <begin position="164"/>
        <end position="187"/>
    </location>
</feature>
<dbReference type="GO" id="GO:0000155">
    <property type="term" value="F:phosphorelay sensor kinase activity"/>
    <property type="evidence" value="ECO:0007669"/>
    <property type="project" value="InterPro"/>
</dbReference>
<dbReference type="InterPro" id="IPR004358">
    <property type="entry name" value="Sig_transdc_His_kin-like_C"/>
</dbReference>
<dbReference type="InterPro" id="IPR003660">
    <property type="entry name" value="HAMP_dom"/>
</dbReference>
<keyword evidence="5" id="KW-0808">Transferase</keyword>
<dbReference type="CDD" id="cd06225">
    <property type="entry name" value="HAMP"/>
    <property type="match status" value="1"/>
</dbReference>
<dbReference type="InterPro" id="IPR036890">
    <property type="entry name" value="HATPase_C_sf"/>
</dbReference>
<evidence type="ECO:0000256" key="10">
    <source>
        <dbReference type="ARBA" id="ARBA00023136"/>
    </source>
</evidence>
<gene>
    <name evidence="14" type="ORF">DZC30_21820</name>
</gene>
<protein>
    <recommendedName>
        <fullName evidence="3">histidine kinase</fullName>
        <ecNumber evidence="3">2.7.13.3</ecNumber>
    </recommendedName>
</protein>
<dbReference type="FunFam" id="3.30.565.10:FF:000006">
    <property type="entry name" value="Sensor histidine kinase WalK"/>
    <property type="match status" value="1"/>
</dbReference>
<comment type="caution">
    <text evidence="14">The sequence shown here is derived from an EMBL/GenBank/DDBJ whole genome shotgun (WGS) entry which is preliminary data.</text>
</comment>
<dbReference type="EMBL" id="QURR01000051">
    <property type="protein sequence ID" value="RGE39479.1"/>
    <property type="molecule type" value="Genomic_DNA"/>
</dbReference>
<keyword evidence="15" id="KW-1185">Reference proteome</keyword>
<keyword evidence="7" id="KW-0418">Kinase</keyword>
<dbReference type="Gene3D" id="6.10.340.10">
    <property type="match status" value="1"/>
</dbReference>
<evidence type="ECO:0000313" key="15">
    <source>
        <dbReference type="Proteomes" id="UP000261948"/>
    </source>
</evidence>
<sequence>MRFGLSFKLFLTILLACAVVLAINGVIGRYTFKRDFLGYLNDQGVERMHEVLPRLSSAYEKNGNWDFARQNPEAWFRFMRPSTPQQVTTRGVPPVSDQTGALLRFALLDMGNEVVVGNANAAQDPIRLPIIAHGQQVGWLAMVPFQKAIAAGDVRFYNAQVRAWWLNGVVSVLVAALLAFLMTGALLKRLRLLTQFVHKLAVGDYSQRIEPRNRDEFDQLASDISQLAGKLENIEHNRRAFMADISHELRTPLAVLKAELEAIQDGIRPMNLATLAPLQGEVTRLNKLVDDLHDLAVTHTGTFRYTFEAVDLERIVRGSFGTMVGRAADAGLTMTFESVPHPVFITGDEARIQQLLSNLLENSIRYTRCGGQIQLQLRLAQGHAEIVLDDSAPGVEPSAREQLFERFFRVEASRNRASGGSGLGLSICRNIVESHQGSIAAQASPLGGLRVIVRIPTLPIP</sequence>
<dbReference type="GO" id="GO:0005886">
    <property type="term" value="C:plasma membrane"/>
    <property type="evidence" value="ECO:0007669"/>
    <property type="project" value="UniProtKB-SubCell"/>
</dbReference>
<evidence type="ECO:0000259" key="12">
    <source>
        <dbReference type="PROSITE" id="PS50109"/>
    </source>
</evidence>
<evidence type="ECO:0000256" key="5">
    <source>
        <dbReference type="ARBA" id="ARBA00022679"/>
    </source>
</evidence>
<dbReference type="SUPFAM" id="SSF47384">
    <property type="entry name" value="Homodimeric domain of signal transducing histidine kinase"/>
    <property type="match status" value="1"/>
</dbReference>
<dbReference type="SMART" id="SM00304">
    <property type="entry name" value="HAMP"/>
    <property type="match status" value="1"/>
</dbReference>
<keyword evidence="8 11" id="KW-1133">Transmembrane helix</keyword>
<evidence type="ECO:0000256" key="7">
    <source>
        <dbReference type="ARBA" id="ARBA00022777"/>
    </source>
</evidence>
<comment type="catalytic activity">
    <reaction evidence="1">
        <text>ATP + protein L-histidine = ADP + protein N-phospho-L-histidine.</text>
        <dbReference type="EC" id="2.7.13.3"/>
    </reaction>
</comment>
<dbReference type="InterPro" id="IPR005467">
    <property type="entry name" value="His_kinase_dom"/>
</dbReference>
<comment type="subcellular location">
    <subcellularLocation>
        <location evidence="2">Cell inner membrane</location>
        <topology evidence="2">Multi-pass membrane protein</topology>
    </subcellularLocation>
</comment>
<dbReference type="PANTHER" id="PTHR45436:SF5">
    <property type="entry name" value="SENSOR HISTIDINE KINASE TRCS"/>
    <property type="match status" value="1"/>
</dbReference>
<dbReference type="PROSITE" id="PS50109">
    <property type="entry name" value="HIS_KIN"/>
    <property type="match status" value="1"/>
</dbReference>